<dbReference type="Proteomes" id="UP000355283">
    <property type="component" value="Unassembled WGS sequence"/>
</dbReference>
<protein>
    <recommendedName>
        <fullName evidence="5">Elongator complex protein 6</fullName>
    </recommendedName>
</protein>
<proteinExistence type="inferred from homology"/>
<sequence length="262" mass="28032">MESFEDALLDWRGIVAGQMALLTDEDPLADGHALLLHLIAQGLRQGTRVVCLASSFPEAQYTSVLRRLGVEKGKLDGTSGAFRYVSLLPTYPSSASTQSLFSSLAAMMTSLEQDQSLPTMIVIDDISVVAGVYGMRAAVDFVQTCRGLLLRRQPSNAGVGRQAASLLVRALGKENDECANSLSVQNSTSINLLAFLLRNAHVHVEVCPLASGYSRDVHGLITVRHQEAKHAELLNFKVGEGGIKCGRLSLSSARVGINVAPT</sequence>
<reference evidence="3 4" key="1">
    <citation type="submission" date="2019-01" db="EMBL/GenBank/DDBJ databases">
        <title>Nuclear Genome Assembly of the Microalgal Biofuel strain Nannochloropsis salina CCMP1776.</title>
        <authorList>
            <person name="Hovde B."/>
        </authorList>
    </citation>
    <scope>NUCLEOTIDE SEQUENCE [LARGE SCALE GENOMIC DNA]</scope>
    <source>
        <strain evidence="3 4">CCMP1776</strain>
    </source>
</reference>
<keyword evidence="4" id="KW-1185">Reference proteome</keyword>
<dbReference type="AlphaFoldDB" id="A0A4D9DG38"/>
<name>A0A4D9DG38_9STRA</name>
<comment type="caution">
    <text evidence="3">The sequence shown here is derived from an EMBL/GenBank/DDBJ whole genome shotgun (WGS) entry which is preliminary data.</text>
</comment>
<dbReference type="PANTHER" id="PTHR16184:SF6">
    <property type="entry name" value="ELONGATOR COMPLEX PROTEIN 6"/>
    <property type="match status" value="1"/>
</dbReference>
<accession>A0A4D9DG38</accession>
<dbReference type="GO" id="GO:0033588">
    <property type="term" value="C:elongator holoenzyme complex"/>
    <property type="evidence" value="ECO:0007669"/>
    <property type="project" value="InterPro"/>
</dbReference>
<comment type="pathway">
    <text evidence="1">tRNA modification; 5-methoxycarbonylmethyl-2-thiouridine-tRNA biosynthesis.</text>
</comment>
<dbReference type="OrthoDB" id="9995306at2759"/>
<dbReference type="GO" id="GO:0002098">
    <property type="term" value="P:tRNA wobble uridine modification"/>
    <property type="evidence" value="ECO:0007669"/>
    <property type="project" value="InterPro"/>
</dbReference>
<dbReference type="Pfam" id="PF09807">
    <property type="entry name" value="ELP6"/>
    <property type="match status" value="1"/>
</dbReference>
<dbReference type="UniPathway" id="UPA00988"/>
<dbReference type="EMBL" id="SDOX01000005">
    <property type="protein sequence ID" value="TFJ87768.1"/>
    <property type="molecule type" value="Genomic_DNA"/>
</dbReference>
<evidence type="ECO:0000313" key="4">
    <source>
        <dbReference type="Proteomes" id="UP000355283"/>
    </source>
</evidence>
<organism evidence="3 4">
    <name type="scientific">Nannochloropsis salina CCMP1776</name>
    <dbReference type="NCBI Taxonomy" id="1027361"/>
    <lineage>
        <taxon>Eukaryota</taxon>
        <taxon>Sar</taxon>
        <taxon>Stramenopiles</taxon>
        <taxon>Ochrophyta</taxon>
        <taxon>Eustigmatophyceae</taxon>
        <taxon>Eustigmatales</taxon>
        <taxon>Monodopsidaceae</taxon>
        <taxon>Microchloropsis</taxon>
        <taxon>Microchloropsis salina</taxon>
    </lineage>
</organism>
<evidence type="ECO:0008006" key="5">
    <source>
        <dbReference type="Google" id="ProtNLM"/>
    </source>
</evidence>
<dbReference type="InterPro" id="IPR018627">
    <property type="entry name" value="ELP6"/>
</dbReference>
<dbReference type="PANTHER" id="PTHR16184">
    <property type="entry name" value="ELONGATOR COMPLEX PROTEIN 6"/>
    <property type="match status" value="1"/>
</dbReference>
<evidence type="ECO:0000256" key="2">
    <source>
        <dbReference type="ARBA" id="ARBA00008837"/>
    </source>
</evidence>
<evidence type="ECO:0000313" key="3">
    <source>
        <dbReference type="EMBL" id="TFJ87768.1"/>
    </source>
</evidence>
<dbReference type="InterPro" id="IPR027417">
    <property type="entry name" value="P-loop_NTPase"/>
</dbReference>
<gene>
    <name evidence="3" type="ORF">NSK_001117</name>
</gene>
<evidence type="ECO:0000256" key="1">
    <source>
        <dbReference type="ARBA" id="ARBA00005043"/>
    </source>
</evidence>
<comment type="similarity">
    <text evidence="2">Belongs to the ELP6 family.</text>
</comment>
<dbReference type="Gene3D" id="3.40.50.300">
    <property type="entry name" value="P-loop containing nucleotide triphosphate hydrolases"/>
    <property type="match status" value="1"/>
</dbReference>